<dbReference type="EMBL" id="JAEPQZ010000005">
    <property type="protein sequence ID" value="KAG2180800.1"/>
    <property type="molecule type" value="Genomic_DNA"/>
</dbReference>
<keyword evidence="5" id="KW-1133">Transmembrane helix</keyword>
<dbReference type="GO" id="GO:0008073">
    <property type="term" value="F:ornithine decarboxylase inhibitor activity"/>
    <property type="evidence" value="ECO:0007669"/>
    <property type="project" value="InterPro"/>
</dbReference>
<dbReference type="Pfam" id="PF02100">
    <property type="entry name" value="ODC_AZ"/>
    <property type="match status" value="1"/>
</dbReference>
<evidence type="ECO:0000256" key="3">
    <source>
        <dbReference type="ARBA" id="ARBA00011486"/>
    </source>
</evidence>
<evidence type="ECO:0000256" key="1">
    <source>
        <dbReference type="ARBA" id="ARBA00002307"/>
    </source>
</evidence>
<gene>
    <name evidence="6" type="ORF">INT43_008379</name>
</gene>
<evidence type="ECO:0000313" key="6">
    <source>
        <dbReference type="EMBL" id="KAG2180800.1"/>
    </source>
</evidence>
<sequence length="215" mass="24328">RKNQKTGDLFEYPGERMMLAIQNNKDGRPIMLQSLNAATSAPPSPPLGPEEDLNADRICNLSCFSAVKVDETYKVTSDFAQALFGNSHIINEIEKYLHVTATVSTESLHVEHLDCQAFIWKDTIFMRPPVPISGSTSWATGEFQRCIISLIETAEKSSACHHLVVAIDKRSDHSKSKIWEMLNKLLRAFMYIGFSLIYPQMYKQSSDFILFGYEI</sequence>
<protein>
    <recommendedName>
        <fullName evidence="8">Ornithine decarboxylase antizyme</fullName>
    </recommendedName>
</protein>
<evidence type="ECO:0000313" key="7">
    <source>
        <dbReference type="Proteomes" id="UP000654370"/>
    </source>
</evidence>
<dbReference type="InterPro" id="IPR016181">
    <property type="entry name" value="Acyl_CoA_acyltransferase"/>
</dbReference>
<comment type="function">
    <text evidence="1">Ornithine decarboxylase (ODC) antizyme protein that negatively regulates ODC activity and intracellular polyamine biosynthesis in response to increased intracellular polyamine levels. Binds to ODC monomers, inhibiting the assembly of the functional ODC homodimer, and targets the monomers for ubiquitin-independent proteolytic destruction by the 26S proteasome.</text>
</comment>
<keyword evidence="5" id="KW-0812">Transmembrane</keyword>
<dbReference type="Proteomes" id="UP000654370">
    <property type="component" value="Unassembled WGS sequence"/>
</dbReference>
<comment type="similarity">
    <text evidence="2">Belongs to the ODC antizyme family.</text>
</comment>
<comment type="caution">
    <text evidence="6">The sequence shown here is derived from an EMBL/GenBank/DDBJ whole genome shotgun (WGS) entry which is preliminary data.</text>
</comment>
<keyword evidence="5" id="KW-0472">Membrane</keyword>
<keyword evidence="7" id="KW-1185">Reference proteome</keyword>
<evidence type="ECO:0008006" key="8">
    <source>
        <dbReference type="Google" id="ProtNLM"/>
    </source>
</evidence>
<proteinExistence type="inferred from homology"/>
<dbReference type="OrthoDB" id="2358543at2759"/>
<name>A0A8H7UF83_MORIS</name>
<dbReference type="AlphaFoldDB" id="A0A8H7UF83"/>
<feature type="non-terminal residue" evidence="6">
    <location>
        <position position="1"/>
    </location>
</feature>
<evidence type="ECO:0000256" key="2">
    <source>
        <dbReference type="ARBA" id="ARBA00008796"/>
    </source>
</evidence>
<dbReference type="Gene3D" id="3.40.630.60">
    <property type="match status" value="1"/>
</dbReference>
<evidence type="ECO:0000256" key="4">
    <source>
        <dbReference type="ARBA" id="ARBA00022758"/>
    </source>
</evidence>
<dbReference type="InterPro" id="IPR002993">
    <property type="entry name" value="ODC_AZ"/>
</dbReference>
<dbReference type="SUPFAM" id="SSF55729">
    <property type="entry name" value="Acyl-CoA N-acyltransferases (Nat)"/>
    <property type="match status" value="1"/>
</dbReference>
<organism evidence="6 7">
    <name type="scientific">Mortierella isabellina</name>
    <name type="common">Filamentous fungus</name>
    <name type="synonym">Umbelopsis isabellina</name>
    <dbReference type="NCBI Taxonomy" id="91625"/>
    <lineage>
        <taxon>Eukaryota</taxon>
        <taxon>Fungi</taxon>
        <taxon>Fungi incertae sedis</taxon>
        <taxon>Mucoromycota</taxon>
        <taxon>Mucoromycotina</taxon>
        <taxon>Umbelopsidomycetes</taxon>
        <taxon>Umbelopsidales</taxon>
        <taxon>Umbelopsidaceae</taxon>
        <taxon>Umbelopsis</taxon>
    </lineage>
</organism>
<comment type="subunit">
    <text evidence="3">Interacts with ODC and thereby sterically blocks ODC homodimerization.</text>
</comment>
<keyword evidence="4" id="KW-0688">Ribosomal frameshifting</keyword>
<accession>A0A8H7UF83</accession>
<dbReference type="GO" id="GO:0075523">
    <property type="term" value="P:viral translational frameshifting"/>
    <property type="evidence" value="ECO:0007669"/>
    <property type="project" value="UniProtKB-KW"/>
</dbReference>
<reference evidence="6" key="1">
    <citation type="submission" date="2020-12" db="EMBL/GenBank/DDBJ databases">
        <title>Metabolic potential, ecology and presence of endohyphal bacteria is reflected in genomic diversity of Mucoromycotina.</title>
        <authorList>
            <person name="Muszewska A."/>
            <person name="Okrasinska A."/>
            <person name="Steczkiewicz K."/>
            <person name="Drgas O."/>
            <person name="Orlowska M."/>
            <person name="Perlinska-Lenart U."/>
            <person name="Aleksandrzak-Piekarczyk T."/>
            <person name="Szatraj K."/>
            <person name="Zielenkiewicz U."/>
            <person name="Pilsyk S."/>
            <person name="Malc E."/>
            <person name="Mieczkowski P."/>
            <person name="Kruszewska J.S."/>
            <person name="Biernat P."/>
            <person name="Pawlowska J."/>
        </authorList>
    </citation>
    <scope>NUCLEOTIDE SEQUENCE</scope>
    <source>
        <strain evidence="6">WA0000067209</strain>
    </source>
</reference>
<feature type="transmembrane region" description="Helical" evidence="5">
    <location>
        <begin position="185"/>
        <end position="202"/>
    </location>
</feature>
<evidence type="ECO:0000256" key="5">
    <source>
        <dbReference type="SAM" id="Phobius"/>
    </source>
</evidence>
<dbReference type="InterPro" id="IPR038581">
    <property type="entry name" value="ODC_AZ_sf"/>
</dbReference>